<dbReference type="AlphaFoldDB" id="X0W257"/>
<dbReference type="PROSITE" id="PS00216">
    <property type="entry name" value="SUGAR_TRANSPORT_1"/>
    <property type="match status" value="1"/>
</dbReference>
<dbReference type="GO" id="GO:0005886">
    <property type="term" value="C:plasma membrane"/>
    <property type="evidence" value="ECO:0007669"/>
    <property type="project" value="UniProtKB-SubCell"/>
</dbReference>
<sequence>VYINEVKGVGLLIAGGLSTFKYTIGAFGNILGGELSDKLGRRKILLFGFGLFTVSLLALTVAPGNLALMFLMVAVLGFSFFITQSPMNALIGDVSHRDTVGVTYGVNFSIKYGIGSFAPAIAGFLAAQYSMDYVFYFFAVISAVAFGVSLMVEDIDE</sequence>
<dbReference type="GO" id="GO:0022857">
    <property type="term" value="F:transmembrane transporter activity"/>
    <property type="evidence" value="ECO:0007669"/>
    <property type="project" value="InterPro"/>
</dbReference>
<keyword evidence="5 6" id="KW-0472">Membrane</keyword>
<evidence type="ECO:0000256" key="6">
    <source>
        <dbReference type="SAM" id="Phobius"/>
    </source>
</evidence>
<comment type="caution">
    <text evidence="8">The sequence shown here is derived from an EMBL/GenBank/DDBJ whole genome shotgun (WGS) entry which is preliminary data.</text>
</comment>
<keyword evidence="2" id="KW-1003">Cell membrane</keyword>
<name>X0W257_9ZZZZ</name>
<evidence type="ECO:0000256" key="3">
    <source>
        <dbReference type="ARBA" id="ARBA00022692"/>
    </source>
</evidence>
<accession>X0W257</accession>
<proteinExistence type="predicted"/>
<dbReference type="Gene3D" id="1.20.1250.20">
    <property type="entry name" value="MFS general substrate transporter like domains"/>
    <property type="match status" value="1"/>
</dbReference>
<protein>
    <recommendedName>
        <fullName evidence="7">Major facilitator superfamily (MFS) profile domain-containing protein</fullName>
    </recommendedName>
</protein>
<feature type="transmembrane region" description="Helical" evidence="6">
    <location>
        <begin position="68"/>
        <end position="87"/>
    </location>
</feature>
<dbReference type="InterPro" id="IPR020846">
    <property type="entry name" value="MFS_dom"/>
</dbReference>
<dbReference type="InterPro" id="IPR011701">
    <property type="entry name" value="MFS"/>
</dbReference>
<gene>
    <name evidence="8" type="ORF">S01H1_56306</name>
</gene>
<keyword evidence="3 6" id="KW-0812">Transmembrane</keyword>
<organism evidence="8">
    <name type="scientific">marine sediment metagenome</name>
    <dbReference type="NCBI Taxonomy" id="412755"/>
    <lineage>
        <taxon>unclassified sequences</taxon>
        <taxon>metagenomes</taxon>
        <taxon>ecological metagenomes</taxon>
    </lineage>
</organism>
<feature type="non-terminal residue" evidence="8">
    <location>
        <position position="1"/>
    </location>
</feature>
<dbReference type="Pfam" id="PF07690">
    <property type="entry name" value="MFS_1"/>
    <property type="match status" value="1"/>
</dbReference>
<feature type="transmembrane region" description="Helical" evidence="6">
    <location>
        <begin position="133"/>
        <end position="152"/>
    </location>
</feature>
<evidence type="ECO:0000313" key="8">
    <source>
        <dbReference type="EMBL" id="GAG17402.1"/>
    </source>
</evidence>
<keyword evidence="4 6" id="KW-1133">Transmembrane helix</keyword>
<dbReference type="InterPro" id="IPR050189">
    <property type="entry name" value="MFS_Efflux_Transporters"/>
</dbReference>
<reference evidence="8" key="1">
    <citation type="journal article" date="2014" name="Front. Microbiol.">
        <title>High frequency of phylogenetically diverse reductive dehalogenase-homologous genes in deep subseafloor sedimentary metagenomes.</title>
        <authorList>
            <person name="Kawai M."/>
            <person name="Futagami T."/>
            <person name="Toyoda A."/>
            <person name="Takaki Y."/>
            <person name="Nishi S."/>
            <person name="Hori S."/>
            <person name="Arai W."/>
            <person name="Tsubouchi T."/>
            <person name="Morono Y."/>
            <person name="Uchiyama I."/>
            <person name="Ito T."/>
            <person name="Fujiyama A."/>
            <person name="Inagaki F."/>
            <person name="Takami H."/>
        </authorList>
    </citation>
    <scope>NUCLEOTIDE SEQUENCE</scope>
    <source>
        <strain evidence="8">Expedition CK06-06</strain>
    </source>
</reference>
<dbReference type="SUPFAM" id="SSF103473">
    <property type="entry name" value="MFS general substrate transporter"/>
    <property type="match status" value="1"/>
</dbReference>
<comment type="subcellular location">
    <subcellularLocation>
        <location evidence="1">Cell membrane</location>
        <topology evidence="1">Multi-pass membrane protein</topology>
    </subcellularLocation>
</comment>
<dbReference type="PROSITE" id="PS50850">
    <property type="entry name" value="MFS"/>
    <property type="match status" value="1"/>
</dbReference>
<dbReference type="PANTHER" id="PTHR43124:SF3">
    <property type="entry name" value="CHLORAMPHENICOL EFFLUX PUMP RV0191"/>
    <property type="match status" value="1"/>
</dbReference>
<evidence type="ECO:0000256" key="1">
    <source>
        <dbReference type="ARBA" id="ARBA00004651"/>
    </source>
</evidence>
<feature type="transmembrane region" description="Helical" evidence="6">
    <location>
        <begin position="44"/>
        <end position="62"/>
    </location>
</feature>
<feature type="transmembrane region" description="Helical" evidence="6">
    <location>
        <begin position="108"/>
        <end position="127"/>
    </location>
</feature>
<feature type="domain" description="Major facilitator superfamily (MFS) profile" evidence="7">
    <location>
        <begin position="1"/>
        <end position="157"/>
    </location>
</feature>
<evidence type="ECO:0000259" key="7">
    <source>
        <dbReference type="PROSITE" id="PS50850"/>
    </source>
</evidence>
<evidence type="ECO:0000256" key="2">
    <source>
        <dbReference type="ARBA" id="ARBA00022475"/>
    </source>
</evidence>
<evidence type="ECO:0000256" key="5">
    <source>
        <dbReference type="ARBA" id="ARBA00023136"/>
    </source>
</evidence>
<dbReference type="PANTHER" id="PTHR43124">
    <property type="entry name" value="PURINE EFFLUX PUMP PBUE"/>
    <property type="match status" value="1"/>
</dbReference>
<evidence type="ECO:0000256" key="4">
    <source>
        <dbReference type="ARBA" id="ARBA00022989"/>
    </source>
</evidence>
<dbReference type="InterPro" id="IPR005829">
    <property type="entry name" value="Sugar_transporter_CS"/>
</dbReference>
<feature type="transmembrane region" description="Helical" evidence="6">
    <location>
        <begin position="12"/>
        <end position="32"/>
    </location>
</feature>
<dbReference type="InterPro" id="IPR036259">
    <property type="entry name" value="MFS_trans_sf"/>
</dbReference>
<dbReference type="EMBL" id="BARS01036653">
    <property type="protein sequence ID" value="GAG17402.1"/>
    <property type="molecule type" value="Genomic_DNA"/>
</dbReference>